<dbReference type="HOGENOM" id="CLU_072045_3_2_9"/>
<reference evidence="2 3" key="1">
    <citation type="submission" date="2009-09" db="EMBL/GenBank/DDBJ databases">
        <authorList>
            <person name="Qin X."/>
            <person name="Bachman B."/>
            <person name="Battles P."/>
            <person name="Bell A."/>
            <person name="Bess C."/>
            <person name="Bickham C."/>
            <person name="Chaboub L."/>
            <person name="Chen D."/>
            <person name="Coyle M."/>
            <person name="Deiros D.R."/>
            <person name="Dinh H."/>
            <person name="Forbes L."/>
            <person name="Fowler G."/>
            <person name="Francisco L."/>
            <person name="Fu Q."/>
            <person name="Gubbala S."/>
            <person name="Hale W."/>
            <person name="Han Y."/>
            <person name="Hemphill L."/>
            <person name="Highlander S.K."/>
            <person name="Hirani K."/>
            <person name="Hogues M."/>
            <person name="Jackson L."/>
            <person name="Jakkamsetti A."/>
            <person name="Javaid M."/>
            <person name="Jiang H."/>
            <person name="Korchina V."/>
            <person name="Kovar C."/>
            <person name="Lara F."/>
            <person name="Lee S."/>
            <person name="Mata R."/>
            <person name="Mathew T."/>
            <person name="Moen C."/>
            <person name="Morales K."/>
            <person name="Munidasa M."/>
            <person name="Nazareth L."/>
            <person name="Ngo R."/>
            <person name="Nguyen L."/>
            <person name="Okwuonu G."/>
            <person name="Ongeri F."/>
            <person name="Patil S."/>
            <person name="Petrosino J."/>
            <person name="Pham C."/>
            <person name="Pham P."/>
            <person name="Pu L.-L."/>
            <person name="Puazo M."/>
            <person name="Raj R."/>
            <person name="Reid J."/>
            <person name="Rouhana J."/>
            <person name="Saada N."/>
            <person name="Shang Y."/>
            <person name="Simmons D."/>
            <person name="Thornton R."/>
            <person name="Warren J."/>
            <person name="Weissenberger G."/>
            <person name="Zhang J."/>
            <person name="Zhang L."/>
            <person name="Zhou C."/>
            <person name="Zhu D."/>
            <person name="Muzny D."/>
            <person name="Worley K."/>
            <person name="Gibbs R."/>
        </authorList>
    </citation>
    <scope>NUCLEOTIDE SEQUENCE [LARGE SCALE GENOMIC DNA]</scope>
    <source>
        <strain evidence="2 3">DSM 13335</strain>
    </source>
</reference>
<dbReference type="InterPro" id="IPR010982">
    <property type="entry name" value="Lambda_DNA-bd_dom_sf"/>
</dbReference>
<protein>
    <recommendedName>
        <fullName evidence="1">DCD domain-containing protein</fullName>
    </recommendedName>
</protein>
<dbReference type="InterPro" id="IPR013989">
    <property type="entry name" value="Dev_and_cell_death_domain"/>
</dbReference>
<dbReference type="PROSITE" id="PS51222">
    <property type="entry name" value="DCD"/>
    <property type="match status" value="1"/>
</dbReference>
<dbReference type="Proteomes" id="UP000004115">
    <property type="component" value="Unassembled WGS sequence"/>
</dbReference>
<dbReference type="OrthoDB" id="2315824at2"/>
<accession>C8PB69</accession>
<dbReference type="GO" id="GO:0003677">
    <property type="term" value="F:DNA binding"/>
    <property type="evidence" value="ECO:0007669"/>
    <property type="project" value="InterPro"/>
</dbReference>
<keyword evidence="3" id="KW-1185">Reference proteome</keyword>
<name>C8PB69_9LACO</name>
<comment type="caution">
    <text evidence="2">The sequence shown here is derived from an EMBL/GenBank/DDBJ whole genome shotgun (WGS) entry which is preliminary data.</text>
</comment>
<evidence type="ECO:0000313" key="2">
    <source>
        <dbReference type="EMBL" id="EEW52018.1"/>
    </source>
</evidence>
<proteinExistence type="predicted"/>
<sequence>MTIGEALKFIQHNRMLTEEEMSKGIIGKGTYSKVIHGKQNLSSCLLIKILLENDIDIDYFISLIKKDYSSKESLKENMLSQRMAVAFNNHKINDAEECLREIKKLGTNPLFEQRAIIAVHYLKDQLDSLSLEFKKTIIEEFGKTDNWILNLDMLRLFGSAMMILPPKEIELEMQLFFFRLNRMKIESPNMIERYAILCCNYLHWKYTYNRHLDNNTTKCINFLKFLPKSSRMFLYTVSGKYYYYLFNNQVEEAKNIKESLLKLGCTEGVENWPI</sequence>
<feature type="domain" description="DCD" evidence="1">
    <location>
        <begin position="190"/>
        <end position="274"/>
    </location>
</feature>
<dbReference type="RefSeq" id="WP_006729346.1">
    <property type="nucleotide sequence ID" value="NZ_AZET01000002.1"/>
</dbReference>
<dbReference type="AlphaFoldDB" id="C8PB69"/>
<evidence type="ECO:0000259" key="1">
    <source>
        <dbReference type="PROSITE" id="PS51222"/>
    </source>
</evidence>
<evidence type="ECO:0000313" key="3">
    <source>
        <dbReference type="Proteomes" id="UP000004115"/>
    </source>
</evidence>
<organism evidence="2 3">
    <name type="scientific">Lactobacillus iners DSM 13335</name>
    <dbReference type="NCBI Taxonomy" id="525328"/>
    <lineage>
        <taxon>Bacteria</taxon>
        <taxon>Bacillati</taxon>
        <taxon>Bacillota</taxon>
        <taxon>Bacilli</taxon>
        <taxon>Lactobacillales</taxon>
        <taxon>Lactobacillaceae</taxon>
        <taxon>Lactobacillus</taxon>
    </lineage>
</organism>
<dbReference type="Gene3D" id="1.10.260.40">
    <property type="entry name" value="lambda repressor-like DNA-binding domains"/>
    <property type="match status" value="1"/>
</dbReference>
<dbReference type="SUPFAM" id="SSF47413">
    <property type="entry name" value="lambda repressor-like DNA-binding domains"/>
    <property type="match status" value="1"/>
</dbReference>
<dbReference type="EMBL" id="ACLN01000004">
    <property type="protein sequence ID" value="EEW52018.1"/>
    <property type="molecule type" value="Genomic_DNA"/>
</dbReference>
<gene>
    <name evidence="2" type="ORF">HMPREF0520_0339</name>
</gene>